<evidence type="ECO:0008006" key="3">
    <source>
        <dbReference type="Google" id="ProtNLM"/>
    </source>
</evidence>
<dbReference type="Proteomes" id="UP001281410">
    <property type="component" value="Unassembled WGS sequence"/>
</dbReference>
<protein>
    <recommendedName>
        <fullName evidence="3">Protein FAR1-RELATED SEQUENCE</fullName>
    </recommendedName>
</protein>
<sequence>MEDDEDDINCDETVTDNGTDVKEKIQEPKVGILFTSANELFECYKEYRRENGFPVIKRTSSKGDDGKLRYVTYACARSVNALKPHPSKKNNSKAQVRADEDCRLRNVFWTNAKSMTAYEEFGDIVTFDTTYLTNLCDMPIVPFVGP</sequence>
<dbReference type="PANTHER" id="PTHR47718">
    <property type="entry name" value="OS01G0519700 PROTEIN"/>
    <property type="match status" value="1"/>
</dbReference>
<name>A0AAE0EG33_9ROSI</name>
<dbReference type="EMBL" id="JANJYJ010000002">
    <property type="protein sequence ID" value="KAK3225145.1"/>
    <property type="molecule type" value="Genomic_DNA"/>
</dbReference>
<keyword evidence="2" id="KW-1185">Reference proteome</keyword>
<comment type="caution">
    <text evidence="1">The sequence shown here is derived from an EMBL/GenBank/DDBJ whole genome shotgun (WGS) entry which is preliminary data.</text>
</comment>
<proteinExistence type="predicted"/>
<gene>
    <name evidence="1" type="ORF">Dsin_005007</name>
</gene>
<dbReference type="PANTHER" id="PTHR47718:SF13">
    <property type="entry name" value="OS09G0290500 PROTEIN"/>
    <property type="match status" value="1"/>
</dbReference>
<reference evidence="1" key="1">
    <citation type="journal article" date="2023" name="Plant J.">
        <title>Genome sequences and population genomics provide insights into the demographic history, inbreeding, and mutation load of two 'living fossil' tree species of Dipteronia.</title>
        <authorList>
            <person name="Feng Y."/>
            <person name="Comes H.P."/>
            <person name="Chen J."/>
            <person name="Zhu S."/>
            <person name="Lu R."/>
            <person name="Zhang X."/>
            <person name="Li P."/>
            <person name="Qiu J."/>
            <person name="Olsen K.M."/>
            <person name="Qiu Y."/>
        </authorList>
    </citation>
    <scope>NUCLEOTIDE SEQUENCE</scope>
    <source>
        <strain evidence="1">NBL</strain>
    </source>
</reference>
<organism evidence="1 2">
    <name type="scientific">Dipteronia sinensis</name>
    <dbReference type="NCBI Taxonomy" id="43782"/>
    <lineage>
        <taxon>Eukaryota</taxon>
        <taxon>Viridiplantae</taxon>
        <taxon>Streptophyta</taxon>
        <taxon>Embryophyta</taxon>
        <taxon>Tracheophyta</taxon>
        <taxon>Spermatophyta</taxon>
        <taxon>Magnoliopsida</taxon>
        <taxon>eudicotyledons</taxon>
        <taxon>Gunneridae</taxon>
        <taxon>Pentapetalae</taxon>
        <taxon>rosids</taxon>
        <taxon>malvids</taxon>
        <taxon>Sapindales</taxon>
        <taxon>Sapindaceae</taxon>
        <taxon>Hippocastanoideae</taxon>
        <taxon>Acereae</taxon>
        <taxon>Dipteronia</taxon>
    </lineage>
</organism>
<evidence type="ECO:0000313" key="1">
    <source>
        <dbReference type="EMBL" id="KAK3225145.1"/>
    </source>
</evidence>
<accession>A0AAE0EG33</accession>
<evidence type="ECO:0000313" key="2">
    <source>
        <dbReference type="Proteomes" id="UP001281410"/>
    </source>
</evidence>
<dbReference type="AlphaFoldDB" id="A0AAE0EG33"/>